<keyword evidence="3" id="KW-1185">Reference proteome</keyword>
<name>A0A094YP40_9PROT</name>
<organism evidence="2 3">
    <name type="scientific">Acetobacter tropicalis</name>
    <dbReference type="NCBI Taxonomy" id="104102"/>
    <lineage>
        <taxon>Bacteria</taxon>
        <taxon>Pseudomonadati</taxon>
        <taxon>Pseudomonadota</taxon>
        <taxon>Alphaproteobacteria</taxon>
        <taxon>Acetobacterales</taxon>
        <taxon>Acetobacteraceae</taxon>
        <taxon>Acetobacter</taxon>
    </lineage>
</organism>
<dbReference type="GeneID" id="89478921"/>
<sequence length="126" mass="14273">MKKIFSRCRKFFLFSIIFFGSLSLILSHAARSETVEQSIWCSINDPASERIFVSSPVRRPLTSRMAVMDYGSRFARTVNSRFGLHVVLVGNHCHAFPSSYHATTAYTALISRMADQNFKIVSVSIF</sequence>
<proteinExistence type="predicted"/>
<comment type="caution">
    <text evidence="2">The sequence shown here is derived from an EMBL/GenBank/DDBJ whole genome shotgun (WGS) entry which is preliminary data.</text>
</comment>
<dbReference type="EMBL" id="JOKM01000069">
    <property type="protein sequence ID" value="KGB23142.1"/>
    <property type="molecule type" value="Genomic_DNA"/>
</dbReference>
<dbReference type="AlphaFoldDB" id="A0A094YP40"/>
<gene>
    <name evidence="2" type="ORF">AtDm6_1790</name>
</gene>
<dbReference type="RefSeq" id="WP_052051337.1">
    <property type="nucleotide sequence ID" value="NZ_JACAOJ010000028.1"/>
</dbReference>
<keyword evidence="1" id="KW-0732">Signal</keyword>
<feature type="chain" id="PRO_5001912248" evidence="1">
    <location>
        <begin position="30"/>
        <end position="126"/>
    </location>
</feature>
<feature type="signal peptide" evidence="1">
    <location>
        <begin position="1"/>
        <end position="29"/>
    </location>
</feature>
<accession>A0A094YP40</accession>
<dbReference type="Proteomes" id="UP000029448">
    <property type="component" value="Unassembled WGS sequence"/>
</dbReference>
<dbReference type="PATRIC" id="fig|104102.7.peg.1769"/>
<evidence type="ECO:0000256" key="1">
    <source>
        <dbReference type="SAM" id="SignalP"/>
    </source>
</evidence>
<protein>
    <submittedName>
        <fullName evidence="2">Uncharacterized protein</fullName>
    </submittedName>
</protein>
<evidence type="ECO:0000313" key="2">
    <source>
        <dbReference type="EMBL" id="KGB23142.1"/>
    </source>
</evidence>
<dbReference type="STRING" id="104102.AtDm6_1790"/>
<evidence type="ECO:0000313" key="3">
    <source>
        <dbReference type="Proteomes" id="UP000029448"/>
    </source>
</evidence>
<reference evidence="2 3" key="1">
    <citation type="submission" date="2014-06" db="EMBL/GenBank/DDBJ databases">
        <title>Functional and comparative genomic analyses of the Drosophila gut microbiota identify candidate symbiosis factors.</title>
        <authorList>
            <person name="Newell P.D."/>
            <person name="Chaston J.M."/>
            <person name="Douglas A.E."/>
        </authorList>
    </citation>
    <scope>NUCLEOTIDE SEQUENCE [LARGE SCALE GENOMIC DNA]</scope>
    <source>
        <strain evidence="2 3">DmCS_006</strain>
    </source>
</reference>